<evidence type="ECO:0000313" key="4">
    <source>
        <dbReference type="EMBL" id="TKC13318.1"/>
    </source>
</evidence>
<dbReference type="Pfam" id="PF05699">
    <property type="entry name" value="Dimer_Tnp_hAT"/>
    <property type="match status" value="1"/>
</dbReference>
<keyword evidence="5" id="KW-1185">Reference proteome</keyword>
<organism evidence="4 5">
    <name type="scientific">Robertmurraya kyonggiensis</name>
    <dbReference type="NCBI Taxonomy" id="1037680"/>
    <lineage>
        <taxon>Bacteria</taxon>
        <taxon>Bacillati</taxon>
        <taxon>Bacillota</taxon>
        <taxon>Bacilli</taxon>
        <taxon>Bacillales</taxon>
        <taxon>Bacillaceae</taxon>
        <taxon>Robertmurraya</taxon>
    </lineage>
</organism>
<feature type="compositionally biased region" description="Acidic residues" evidence="1">
    <location>
        <begin position="512"/>
        <end position="522"/>
    </location>
</feature>
<name>A0A4U1D036_9BACI</name>
<feature type="compositionally biased region" description="Acidic residues" evidence="1">
    <location>
        <begin position="537"/>
        <end position="557"/>
    </location>
</feature>
<feature type="region of interest" description="Disordered" evidence="1">
    <location>
        <begin position="480"/>
        <end position="597"/>
    </location>
</feature>
<feature type="region of interest" description="Disordered" evidence="1">
    <location>
        <begin position="430"/>
        <end position="462"/>
    </location>
</feature>
<evidence type="ECO:0000313" key="5">
    <source>
        <dbReference type="Proteomes" id="UP000307756"/>
    </source>
</evidence>
<evidence type="ECO:0000256" key="1">
    <source>
        <dbReference type="SAM" id="MobiDB-lite"/>
    </source>
</evidence>
<sequence>MVDEIGPEHVVHVITDNGSNYKKACKGIRETYEHISWTPCLAHTVNLMLKDIGERYEHQDLIDQCKKISTWLHNHGQLNAMMRQAIGGELVKWCATRFGTNYMFLDSMYRKRDRFMQWMASPEFLQSKWANSNMGRFTHTRFSSLQWCEGMKFVIDSVQPIYSLLRFADQDKRPNMCEVCHNVQSVRNEMQSFFGRNVSMYEEYIRIYNARLKDIFYDTYVVPGKTDSADCEQKFILSRSIHLMLIRGTFYFAASVLNPRYAYTFIPSPEMWSTLKDAFQRMTDISSAVQALQEAELFRQRRGDFATQLAQQMVLDPKTTASSWWMVNGNRTPKLQSLALRLVSQCCSSSGCERNWSTFALLHTKVRNRLSHKKLNKLVYVNYNLRLRLADVADPPRDQGDFVEQLAHLSFYDPKNPVREWMEYGRSNKAPVLDEDDDEGDTPLPSNIVADKINPADLRTSTGEDCISDWARRHVGDTHVGKRKYHIAPSKVVPKRQRGQATGKGKQKEIEVLSDEDTDDGEGDKSPEYQESQDSSSGDDGDDSNDGDGSSDGDDSNDGGGSGGGSGGATGGGGGGGVSPSNPPAGLHFTGTKCTYI</sequence>
<feature type="domain" description="DUF659" evidence="2">
    <location>
        <begin position="1"/>
        <end position="68"/>
    </location>
</feature>
<dbReference type="AlphaFoldDB" id="A0A4U1D036"/>
<evidence type="ECO:0000259" key="2">
    <source>
        <dbReference type="Pfam" id="PF04937"/>
    </source>
</evidence>
<dbReference type="SUPFAM" id="SSF53098">
    <property type="entry name" value="Ribonuclease H-like"/>
    <property type="match status" value="1"/>
</dbReference>
<dbReference type="PANTHER" id="PTHR32166:SF123">
    <property type="entry name" value="BED-TYPE DOMAIN-CONTAINING PROTEIN"/>
    <property type="match status" value="1"/>
</dbReference>
<feature type="domain" description="HAT C-terminal dimerisation" evidence="3">
    <location>
        <begin position="309"/>
        <end position="385"/>
    </location>
</feature>
<dbReference type="PANTHER" id="PTHR32166">
    <property type="entry name" value="OSJNBA0013A04.12 PROTEIN"/>
    <property type="match status" value="1"/>
</dbReference>
<dbReference type="GO" id="GO:0046983">
    <property type="term" value="F:protein dimerization activity"/>
    <property type="evidence" value="ECO:0007669"/>
    <property type="project" value="InterPro"/>
</dbReference>
<gene>
    <name evidence="4" type="ORF">FA727_23615</name>
</gene>
<dbReference type="InterPro" id="IPR007021">
    <property type="entry name" value="DUF659"/>
</dbReference>
<dbReference type="InterPro" id="IPR012337">
    <property type="entry name" value="RNaseH-like_sf"/>
</dbReference>
<dbReference type="Proteomes" id="UP000307756">
    <property type="component" value="Unassembled WGS sequence"/>
</dbReference>
<dbReference type="InterPro" id="IPR008906">
    <property type="entry name" value="HATC_C_dom"/>
</dbReference>
<reference evidence="4 5" key="1">
    <citation type="journal article" date="2011" name="J. Microbiol.">
        <title>Bacillus kyonggiensis sp. nov., isolated from soil of a lettuce field.</title>
        <authorList>
            <person name="Dong K."/>
            <person name="Lee S."/>
        </authorList>
    </citation>
    <scope>NUCLEOTIDE SEQUENCE [LARGE SCALE GENOMIC DNA]</scope>
    <source>
        <strain evidence="4 5">NB22</strain>
    </source>
</reference>
<evidence type="ECO:0000259" key="3">
    <source>
        <dbReference type="Pfam" id="PF05699"/>
    </source>
</evidence>
<comment type="caution">
    <text evidence="4">The sequence shown here is derived from an EMBL/GenBank/DDBJ whole genome shotgun (WGS) entry which is preliminary data.</text>
</comment>
<dbReference type="EMBL" id="SWBM01000024">
    <property type="protein sequence ID" value="TKC13318.1"/>
    <property type="molecule type" value="Genomic_DNA"/>
</dbReference>
<dbReference type="Pfam" id="PF04937">
    <property type="entry name" value="DUF659"/>
    <property type="match status" value="1"/>
</dbReference>
<proteinExistence type="predicted"/>
<accession>A0A4U1D036</accession>
<protein>
    <submittedName>
        <fullName evidence="4">DUF domain-containing protein</fullName>
    </submittedName>
</protein>
<feature type="compositionally biased region" description="Gly residues" evidence="1">
    <location>
        <begin position="558"/>
        <end position="578"/>
    </location>
</feature>